<organism evidence="3">
    <name type="scientific">bioreactor metagenome</name>
    <dbReference type="NCBI Taxonomy" id="1076179"/>
    <lineage>
        <taxon>unclassified sequences</taxon>
        <taxon>metagenomes</taxon>
        <taxon>ecological metagenomes</taxon>
    </lineage>
</organism>
<evidence type="ECO:0000313" key="3">
    <source>
        <dbReference type="EMBL" id="MPN41531.1"/>
    </source>
</evidence>
<dbReference type="SUPFAM" id="SSF52096">
    <property type="entry name" value="ClpP/crotonase"/>
    <property type="match status" value="1"/>
</dbReference>
<dbReference type="InterPro" id="IPR001753">
    <property type="entry name" value="Enoyl-CoA_hydra/iso"/>
</dbReference>
<dbReference type="CDD" id="cd06558">
    <property type="entry name" value="crotonase-like"/>
    <property type="match status" value="1"/>
</dbReference>
<accession>A0A645HR48</accession>
<dbReference type="Gene3D" id="3.90.226.10">
    <property type="entry name" value="2-enoyl-CoA Hydratase, Chain A, domain 1"/>
    <property type="match status" value="1"/>
</dbReference>
<dbReference type="AlphaFoldDB" id="A0A645HR48"/>
<proteinExistence type="inferred from homology"/>
<dbReference type="InterPro" id="IPR029045">
    <property type="entry name" value="ClpP/crotonase-like_dom_sf"/>
</dbReference>
<comment type="similarity">
    <text evidence="1">Belongs to the enoyl-CoA hydratase/isomerase family.</text>
</comment>
<comment type="caution">
    <text evidence="3">The sequence shown here is derived from an EMBL/GenBank/DDBJ whole genome shotgun (WGS) entry which is preliminary data.</text>
</comment>
<gene>
    <name evidence="3" type="primary">crt_38</name>
    <name evidence="3" type="ORF">SDC9_189083</name>
</gene>
<dbReference type="Gene3D" id="1.10.12.10">
    <property type="entry name" value="Lyase 2-enoyl-coa Hydratase, Chain A, domain 2"/>
    <property type="match status" value="1"/>
</dbReference>
<protein>
    <submittedName>
        <fullName evidence="3">Short-chain-enoyl-CoA hydratase</fullName>
        <ecNumber evidence="3">4.2.1.150</ecNumber>
    </submittedName>
</protein>
<keyword evidence="2 3" id="KW-0456">Lyase</keyword>
<dbReference type="PANTHER" id="PTHR11941">
    <property type="entry name" value="ENOYL-COA HYDRATASE-RELATED"/>
    <property type="match status" value="1"/>
</dbReference>
<dbReference type="GO" id="GO:0018812">
    <property type="term" value="F:3-hydroxyacyl-CoA dehydratase activity"/>
    <property type="evidence" value="ECO:0007669"/>
    <property type="project" value="UniProtKB-EC"/>
</dbReference>
<reference evidence="3" key="1">
    <citation type="submission" date="2019-08" db="EMBL/GenBank/DDBJ databases">
        <authorList>
            <person name="Kucharzyk K."/>
            <person name="Murdoch R.W."/>
            <person name="Higgins S."/>
            <person name="Loffler F."/>
        </authorList>
    </citation>
    <scope>NUCLEOTIDE SEQUENCE</scope>
</reference>
<name>A0A645HR48_9ZZZZ</name>
<dbReference type="InterPro" id="IPR014748">
    <property type="entry name" value="Enoyl-CoA_hydra_C"/>
</dbReference>
<dbReference type="EC" id="4.2.1.150" evidence="3"/>
<dbReference type="FunFam" id="1.10.12.10:FF:000001">
    <property type="entry name" value="Probable enoyl-CoA hydratase, mitochondrial"/>
    <property type="match status" value="1"/>
</dbReference>
<dbReference type="GO" id="GO:0006635">
    <property type="term" value="P:fatty acid beta-oxidation"/>
    <property type="evidence" value="ECO:0007669"/>
    <property type="project" value="TreeGrafter"/>
</dbReference>
<sequence>MFTRLRNLPQIVIAAIGGYALGGGNELAMACDIRVASSRAKFGQPEVNLGLIPGFTGTQRLSRLVGKGAAKKMIFTTDMIGAEEAYRIGLVNKVVAPEALMRTVNDLALQILSKSVFAVGQAKRAINEGVEVDFGAGLAIENDCWTNCFSPQGEAKEGMTAFVEKRKPRFRDF</sequence>
<evidence type="ECO:0000256" key="1">
    <source>
        <dbReference type="ARBA" id="ARBA00005254"/>
    </source>
</evidence>
<dbReference type="Pfam" id="PF00378">
    <property type="entry name" value="ECH_1"/>
    <property type="match status" value="1"/>
</dbReference>
<evidence type="ECO:0000256" key="2">
    <source>
        <dbReference type="ARBA" id="ARBA00023239"/>
    </source>
</evidence>
<dbReference type="EMBL" id="VSSQ01098645">
    <property type="protein sequence ID" value="MPN41531.1"/>
    <property type="molecule type" value="Genomic_DNA"/>
</dbReference>
<dbReference type="PANTHER" id="PTHR11941:SF54">
    <property type="entry name" value="ENOYL-COA HYDRATASE, MITOCHONDRIAL"/>
    <property type="match status" value="1"/>
</dbReference>